<sequence length="361" mass="40604">MDADARRLTKFTQRLDSLPLLKKQVFVVEVFQNQRRHDHKWHRKYLRAVPTFSCRDGSASCARFPKHLAPPPGYDWVDRWRPCLKGSCDANGWTYASSFDHLVHDLDTSAAARDTDSVRRRRWVRTLECRVLSFPWKDERLGVSLVEPPDLSRQTCVQVHSRAPLPMYLLPVGATHATAVKYASKDDLRIHAMLSKGDLLLRVNDVDVSTMPFDQVVGVLEDAFEAASMCFLRFAAASGQIRIHACTRAARKCHLAPGFRLVGLNGRSVQHLRLVDVESILRQAPRNACVLRFHEGSSDWRSGLPQPYALVQRNVLCVKERELKPHVSVPCVGPDATASTAAPHRWLSLGSRVSALFALSS</sequence>
<dbReference type="InterPro" id="IPR010482">
    <property type="entry name" value="TECPR1-like_DysF"/>
</dbReference>
<dbReference type="InterPro" id="IPR006614">
    <property type="entry name" value="Peroxin/Ferlin"/>
</dbReference>
<reference evidence="2" key="1">
    <citation type="submission" date="2013-12" db="EMBL/GenBank/DDBJ databases">
        <title>The Genome Sequence of Aphanomyces invadans NJM9701.</title>
        <authorList>
            <consortium name="The Broad Institute Genomics Platform"/>
            <person name="Russ C."/>
            <person name="Tyler B."/>
            <person name="van West P."/>
            <person name="Dieguez-Uribeondo J."/>
            <person name="Young S.K."/>
            <person name="Zeng Q."/>
            <person name="Gargeya S."/>
            <person name="Fitzgerald M."/>
            <person name="Abouelleil A."/>
            <person name="Alvarado L."/>
            <person name="Chapman S.B."/>
            <person name="Gainer-Dewar J."/>
            <person name="Goldberg J."/>
            <person name="Griggs A."/>
            <person name="Gujja S."/>
            <person name="Hansen M."/>
            <person name="Howarth C."/>
            <person name="Imamovic A."/>
            <person name="Ireland A."/>
            <person name="Larimer J."/>
            <person name="McCowan C."/>
            <person name="Murphy C."/>
            <person name="Pearson M."/>
            <person name="Poon T.W."/>
            <person name="Priest M."/>
            <person name="Roberts A."/>
            <person name="Saif S."/>
            <person name="Shea T."/>
            <person name="Sykes S."/>
            <person name="Wortman J."/>
            <person name="Nusbaum C."/>
            <person name="Birren B."/>
        </authorList>
    </citation>
    <scope>NUCLEOTIDE SEQUENCE [LARGE SCALE GENOMIC DNA]</scope>
    <source>
        <strain evidence="2">NJM9701</strain>
    </source>
</reference>
<dbReference type="EMBL" id="KI913962">
    <property type="protein sequence ID" value="ETW01880.1"/>
    <property type="molecule type" value="Genomic_DNA"/>
</dbReference>
<dbReference type="AlphaFoldDB" id="A0A024U6Q0"/>
<name>A0A024U6Q0_9STRA</name>
<protein>
    <recommendedName>
        <fullName evidence="1">Peroxin/Ferlin domain-containing protein</fullName>
    </recommendedName>
</protein>
<dbReference type="GeneID" id="20083492"/>
<evidence type="ECO:0000313" key="2">
    <source>
        <dbReference type="EMBL" id="ETW01880.1"/>
    </source>
</evidence>
<dbReference type="Pfam" id="PF06398">
    <property type="entry name" value="Pex24p"/>
    <property type="match status" value="1"/>
</dbReference>
<accession>A0A024U6Q0</accession>
<proteinExistence type="predicted"/>
<organism evidence="2">
    <name type="scientific">Aphanomyces invadans</name>
    <dbReference type="NCBI Taxonomy" id="157072"/>
    <lineage>
        <taxon>Eukaryota</taxon>
        <taxon>Sar</taxon>
        <taxon>Stramenopiles</taxon>
        <taxon>Oomycota</taxon>
        <taxon>Saprolegniomycetes</taxon>
        <taxon>Saprolegniales</taxon>
        <taxon>Verrucalvaceae</taxon>
        <taxon>Aphanomyces</taxon>
    </lineage>
</organism>
<dbReference type="GO" id="GO:0098588">
    <property type="term" value="C:bounding membrane of organelle"/>
    <property type="evidence" value="ECO:0007669"/>
    <property type="project" value="UniProtKB-ARBA"/>
</dbReference>
<dbReference type="RefSeq" id="XP_008869728.1">
    <property type="nucleotide sequence ID" value="XM_008871506.1"/>
</dbReference>
<dbReference type="OrthoDB" id="59844at2759"/>
<dbReference type="SMART" id="SM00694">
    <property type="entry name" value="DysFC"/>
    <property type="match status" value="1"/>
</dbReference>
<dbReference type="GO" id="GO:0005737">
    <property type="term" value="C:cytoplasm"/>
    <property type="evidence" value="ECO:0007669"/>
    <property type="project" value="UniProtKB-ARBA"/>
</dbReference>
<feature type="domain" description="Peroxin/Ferlin" evidence="1">
    <location>
        <begin position="92"/>
        <end position="130"/>
    </location>
</feature>
<gene>
    <name evidence="2" type="ORF">H310_06442</name>
</gene>
<evidence type="ECO:0000259" key="1">
    <source>
        <dbReference type="SMART" id="SM00694"/>
    </source>
</evidence>
<dbReference type="VEuPathDB" id="FungiDB:H310_06442"/>